<sequence>MSWKLVLLDEVSKVLPDAPLKGSDIRVELPTASYALPAGEKLGPLTFAFDVSARGFVEGYDAPADVDAAGVVGEAPAGAPGGSATQLAPALVYGGDNAWLKYGVEARVKAEVGFPLPYVALAANGDVRVLLADYHRHTQDTKARDALKKDAPELRLPLLTASLDKLGVGDAIAFQARGELSVTATLDWTDVYTSNLQTLTKLLSASTMVAFEAKAGATVSAKVKVVDDYAVIFSRPAAGQVRVQVKKVVAREAGVTASLHVEASLTDPAALVTQVEHVLEGLLSVPLSEFDSLMTKLEAHTLSENETKVLRIILDRLGFGELEANTTALRTQWEKLRADVRTRVQALAESKFELGFRYEYLRLREQTTLLSTVCTDAQARTLHPLLVSGRMDSAMQKMQAEGMALEQCLLKEVNKESKAWGFSLKLGKWALGGSDTRELTQVVQRNSLEKESPQRISFLGVRGYKGTLLTPYMHWTADFKADMAEFRKSPTVADFDLGLYLLLAHDARKLSDHDLRQAVDEAIVWGALDDAEEEEVLKRIRDASGGKEIETRVELKLDNRTLRDVIQHAADPDAHSAFARALARALPWYNVQCRDRPTVRESVYAPLWKEYLAHNWSAADAARTAAAHLKNNPLVGTFAYTEGQLGNGMLTFAEIIQKNPGTVSKWRDLRAGLLDLRNSEQRSPSVFAGTFKDLSQSWAQSFHLKTTGAFFLELASRGGNGLATVERTFTVTVPGTGTSIVFSKSRA</sequence>
<dbReference type="Proteomes" id="UP000282656">
    <property type="component" value="Unassembled WGS sequence"/>
</dbReference>
<accession>A0A3A8QYI4</accession>
<comment type="caution">
    <text evidence="1">The sequence shown here is derived from an EMBL/GenBank/DDBJ whole genome shotgun (WGS) entry which is preliminary data.</text>
</comment>
<dbReference type="AlphaFoldDB" id="A0A3A8QYI4"/>
<evidence type="ECO:0000313" key="2">
    <source>
        <dbReference type="Proteomes" id="UP000282656"/>
    </source>
</evidence>
<proteinExistence type="predicted"/>
<name>A0A3A8QYI4_9BACT</name>
<organism evidence="1 2">
    <name type="scientific">Corallococcus interemptor</name>
    <dbReference type="NCBI Taxonomy" id="2316720"/>
    <lineage>
        <taxon>Bacteria</taxon>
        <taxon>Pseudomonadati</taxon>
        <taxon>Myxococcota</taxon>
        <taxon>Myxococcia</taxon>
        <taxon>Myxococcales</taxon>
        <taxon>Cystobacterineae</taxon>
        <taxon>Myxococcaceae</taxon>
        <taxon>Corallococcus</taxon>
    </lineage>
</organism>
<evidence type="ECO:0000313" key="1">
    <source>
        <dbReference type="EMBL" id="RKH71525.1"/>
    </source>
</evidence>
<dbReference type="RefSeq" id="WP_121769436.1">
    <property type="nucleotide sequence ID" value="NZ_RAWM01000015.1"/>
</dbReference>
<keyword evidence="2" id="KW-1185">Reference proteome</keyword>
<dbReference type="OrthoDB" id="5478901at2"/>
<dbReference type="EMBL" id="RAWM01000015">
    <property type="protein sequence ID" value="RKH71525.1"/>
    <property type="molecule type" value="Genomic_DNA"/>
</dbReference>
<gene>
    <name evidence="1" type="ORF">D7X96_08445</name>
</gene>
<reference evidence="2" key="1">
    <citation type="submission" date="2018-09" db="EMBL/GenBank/DDBJ databases">
        <authorList>
            <person name="Livingstone P.G."/>
            <person name="Whitworth D.E."/>
        </authorList>
    </citation>
    <scope>NUCLEOTIDE SEQUENCE [LARGE SCALE GENOMIC DNA]</scope>
    <source>
        <strain evidence="2">AB047A</strain>
    </source>
</reference>
<protein>
    <submittedName>
        <fullName evidence="1">Uncharacterized protein</fullName>
    </submittedName>
</protein>